<evidence type="ECO:0000313" key="2">
    <source>
        <dbReference type="Proteomes" id="UP000188268"/>
    </source>
</evidence>
<dbReference type="Gramene" id="OMO72367">
    <property type="protein sequence ID" value="OMO72367"/>
    <property type="gene ID" value="CCACVL1_17842"/>
</dbReference>
<proteinExistence type="predicted"/>
<name>A0A1R3HPL4_COCAP</name>
<dbReference type="AlphaFoldDB" id="A0A1R3HPL4"/>
<dbReference type="Proteomes" id="UP000188268">
    <property type="component" value="Unassembled WGS sequence"/>
</dbReference>
<dbReference type="EMBL" id="AWWV01011438">
    <property type="protein sequence ID" value="OMO72367.1"/>
    <property type="molecule type" value="Genomic_DNA"/>
</dbReference>
<sequence>MAFIVESSIPQCKDMAFIVESSIAKMNGSAIVVFKLPLSPS</sequence>
<gene>
    <name evidence="1" type="ORF">CCACVL1_17842</name>
</gene>
<organism evidence="1 2">
    <name type="scientific">Corchorus capsularis</name>
    <name type="common">Jute</name>
    <dbReference type="NCBI Taxonomy" id="210143"/>
    <lineage>
        <taxon>Eukaryota</taxon>
        <taxon>Viridiplantae</taxon>
        <taxon>Streptophyta</taxon>
        <taxon>Embryophyta</taxon>
        <taxon>Tracheophyta</taxon>
        <taxon>Spermatophyta</taxon>
        <taxon>Magnoliopsida</taxon>
        <taxon>eudicotyledons</taxon>
        <taxon>Gunneridae</taxon>
        <taxon>Pentapetalae</taxon>
        <taxon>rosids</taxon>
        <taxon>malvids</taxon>
        <taxon>Malvales</taxon>
        <taxon>Malvaceae</taxon>
        <taxon>Grewioideae</taxon>
        <taxon>Apeibeae</taxon>
        <taxon>Corchorus</taxon>
    </lineage>
</organism>
<protein>
    <submittedName>
        <fullName evidence="1">Uncharacterized protein</fullName>
    </submittedName>
</protein>
<accession>A0A1R3HPL4</accession>
<evidence type="ECO:0000313" key="1">
    <source>
        <dbReference type="EMBL" id="OMO72367.1"/>
    </source>
</evidence>
<reference evidence="1 2" key="1">
    <citation type="submission" date="2013-09" db="EMBL/GenBank/DDBJ databases">
        <title>Corchorus capsularis genome sequencing.</title>
        <authorList>
            <person name="Alam M."/>
            <person name="Haque M.S."/>
            <person name="Islam M.S."/>
            <person name="Emdad E.M."/>
            <person name="Islam M.M."/>
            <person name="Ahmed B."/>
            <person name="Halim A."/>
            <person name="Hossen Q.M.M."/>
            <person name="Hossain M.Z."/>
            <person name="Ahmed R."/>
            <person name="Khan M.M."/>
            <person name="Islam R."/>
            <person name="Rashid M.M."/>
            <person name="Khan S.A."/>
            <person name="Rahman M.S."/>
            <person name="Alam M."/>
        </authorList>
    </citation>
    <scope>NUCLEOTIDE SEQUENCE [LARGE SCALE GENOMIC DNA]</scope>
    <source>
        <strain evidence="2">cv. CVL-1</strain>
        <tissue evidence="1">Whole seedling</tissue>
    </source>
</reference>
<comment type="caution">
    <text evidence="1">The sequence shown here is derived from an EMBL/GenBank/DDBJ whole genome shotgun (WGS) entry which is preliminary data.</text>
</comment>
<keyword evidence="2" id="KW-1185">Reference proteome</keyword>